<dbReference type="AlphaFoldDB" id="G5A2S1"/>
<dbReference type="KEGG" id="psoj:PHYSODRAFT_318432"/>
<dbReference type="GO" id="GO:0060287">
    <property type="term" value="P:epithelial cilium movement involved in determination of left/right asymmetry"/>
    <property type="evidence" value="ECO:0007669"/>
    <property type="project" value="TreeGrafter"/>
</dbReference>
<evidence type="ECO:0000313" key="2">
    <source>
        <dbReference type="EMBL" id="EGZ09961.1"/>
    </source>
</evidence>
<keyword evidence="3" id="KW-1185">Reference proteome</keyword>
<dbReference type="GO" id="GO:0005576">
    <property type="term" value="C:extracellular region"/>
    <property type="evidence" value="ECO:0007669"/>
    <property type="project" value="GOC"/>
</dbReference>
<accession>G5A2S1</accession>
<dbReference type="SMR" id="G5A2S1"/>
<evidence type="ECO:0000256" key="1">
    <source>
        <dbReference type="SAM" id="Coils"/>
    </source>
</evidence>
<dbReference type="GeneID" id="20644204"/>
<dbReference type="RefSeq" id="XP_009534822.1">
    <property type="nucleotide sequence ID" value="XM_009536527.1"/>
</dbReference>
<dbReference type="PANTHER" id="PTHR39063">
    <property type="entry name" value="ORAL-FACIAL-DIGITAL SYNDROME 1 PROTEIN HOMOLOG"/>
    <property type="match status" value="1"/>
</dbReference>
<dbReference type="Proteomes" id="UP000002640">
    <property type="component" value="Unassembled WGS sequence"/>
</dbReference>
<reference evidence="2 3" key="1">
    <citation type="journal article" date="2006" name="Science">
        <title>Phytophthora genome sequences uncover evolutionary origins and mechanisms of pathogenesis.</title>
        <authorList>
            <person name="Tyler B.M."/>
            <person name="Tripathy S."/>
            <person name="Zhang X."/>
            <person name="Dehal P."/>
            <person name="Jiang R.H."/>
            <person name="Aerts A."/>
            <person name="Arredondo F.D."/>
            <person name="Baxter L."/>
            <person name="Bensasson D."/>
            <person name="Beynon J.L."/>
            <person name="Chapman J."/>
            <person name="Damasceno C.M."/>
            <person name="Dorrance A.E."/>
            <person name="Dou D."/>
            <person name="Dickerman A.W."/>
            <person name="Dubchak I.L."/>
            <person name="Garbelotto M."/>
            <person name="Gijzen M."/>
            <person name="Gordon S.G."/>
            <person name="Govers F."/>
            <person name="Grunwald N.J."/>
            <person name="Huang W."/>
            <person name="Ivors K.L."/>
            <person name="Jones R.W."/>
            <person name="Kamoun S."/>
            <person name="Krampis K."/>
            <person name="Lamour K.H."/>
            <person name="Lee M.K."/>
            <person name="McDonald W.H."/>
            <person name="Medina M."/>
            <person name="Meijer H.J."/>
            <person name="Nordberg E.K."/>
            <person name="Maclean D.J."/>
            <person name="Ospina-Giraldo M.D."/>
            <person name="Morris P.F."/>
            <person name="Phuntumart V."/>
            <person name="Putnam N.H."/>
            <person name="Rash S."/>
            <person name="Rose J.K."/>
            <person name="Sakihama Y."/>
            <person name="Salamov A.A."/>
            <person name="Savidor A."/>
            <person name="Scheuring C.F."/>
            <person name="Smith B.M."/>
            <person name="Sobral B.W."/>
            <person name="Terry A."/>
            <person name="Torto-Alalibo T.A."/>
            <person name="Win J."/>
            <person name="Xu Z."/>
            <person name="Zhang H."/>
            <person name="Grigoriev I.V."/>
            <person name="Rokhsar D.S."/>
            <person name="Boore J.L."/>
        </authorList>
    </citation>
    <scope>NUCLEOTIDE SEQUENCE [LARGE SCALE GENOMIC DNA]</scope>
    <source>
        <strain evidence="2 3">P6497</strain>
    </source>
</reference>
<organism evidence="2 3">
    <name type="scientific">Phytophthora sojae (strain P6497)</name>
    <name type="common">Soybean stem and root rot agent</name>
    <name type="synonym">Phytophthora megasperma f. sp. glycines</name>
    <dbReference type="NCBI Taxonomy" id="1094619"/>
    <lineage>
        <taxon>Eukaryota</taxon>
        <taxon>Sar</taxon>
        <taxon>Stramenopiles</taxon>
        <taxon>Oomycota</taxon>
        <taxon>Peronosporomycetes</taxon>
        <taxon>Peronosporales</taxon>
        <taxon>Peronosporaceae</taxon>
        <taxon>Phytophthora</taxon>
    </lineage>
</organism>
<feature type="coiled-coil region" evidence="1">
    <location>
        <begin position="202"/>
        <end position="250"/>
    </location>
</feature>
<proteinExistence type="predicted"/>
<dbReference type="GO" id="GO:0036064">
    <property type="term" value="C:ciliary basal body"/>
    <property type="evidence" value="ECO:0007669"/>
    <property type="project" value="TreeGrafter"/>
</dbReference>
<dbReference type="InterPro" id="IPR055289">
    <property type="entry name" value="OFD1"/>
</dbReference>
<protein>
    <submittedName>
        <fullName evidence="2">Uncharacterized protein</fullName>
    </submittedName>
</protein>
<name>G5A2S1_PHYSP</name>
<dbReference type="OMA" id="ESDFRHF"/>
<dbReference type="EMBL" id="JH159159">
    <property type="protein sequence ID" value="EGZ09961.1"/>
    <property type="molecule type" value="Genomic_DNA"/>
</dbReference>
<feature type="coiled-coil region" evidence="1">
    <location>
        <begin position="41"/>
        <end position="118"/>
    </location>
</feature>
<keyword evidence="1" id="KW-0175">Coiled coil</keyword>
<sequence>MDSGTQTAMDCFDHRIVLENQLRRVENTYLAECAAQKLEPQKSLEERMVQYQREYDEICDKRLQEELERCKSTEVALVRAEERKRFDREVDNLRTSLLQEYRNKQERLQEREHDLELTFVARRTELETSLFETRQSLFKDMERLRVREAELQVKVESDFRHFASETQRFQLWEESVRTQEANLEGIVAQAMREKERSWQIERQKALEEIHAKQDELSDREQALTTEVGTLKTLKAQVVALQQEVAALEAALSVWHCCFTR</sequence>
<evidence type="ECO:0000313" key="3">
    <source>
        <dbReference type="Proteomes" id="UP000002640"/>
    </source>
</evidence>
<dbReference type="PANTHER" id="PTHR39063:SF1">
    <property type="entry name" value="OFD1 CENTRIOLE AND CENTRIOLAR SATELLITE PROTEIN"/>
    <property type="match status" value="1"/>
</dbReference>
<dbReference type="InParanoid" id="G5A2S1"/>
<gene>
    <name evidence="2" type="ORF">PHYSODRAFT_318432</name>
</gene>